<dbReference type="EMBL" id="CP036279">
    <property type="protein sequence ID" value="QDU63196.1"/>
    <property type="molecule type" value="Genomic_DNA"/>
</dbReference>
<dbReference type="Proteomes" id="UP000317093">
    <property type="component" value="Chromosome"/>
</dbReference>
<proteinExistence type="predicted"/>
<organism evidence="2 3">
    <name type="scientific">Kolteria novifilia</name>
    <dbReference type="NCBI Taxonomy" id="2527975"/>
    <lineage>
        <taxon>Bacteria</taxon>
        <taxon>Pseudomonadati</taxon>
        <taxon>Planctomycetota</taxon>
        <taxon>Planctomycetia</taxon>
        <taxon>Kolteriales</taxon>
        <taxon>Kolteriaceae</taxon>
        <taxon>Kolteria</taxon>
    </lineage>
</organism>
<evidence type="ECO:0000313" key="3">
    <source>
        <dbReference type="Proteomes" id="UP000317093"/>
    </source>
</evidence>
<reference evidence="2 3" key="1">
    <citation type="submission" date="2019-02" db="EMBL/GenBank/DDBJ databases">
        <title>Deep-cultivation of Planctomycetes and their phenomic and genomic characterization uncovers novel biology.</title>
        <authorList>
            <person name="Wiegand S."/>
            <person name="Jogler M."/>
            <person name="Boedeker C."/>
            <person name="Pinto D."/>
            <person name="Vollmers J."/>
            <person name="Rivas-Marin E."/>
            <person name="Kohn T."/>
            <person name="Peeters S.H."/>
            <person name="Heuer A."/>
            <person name="Rast P."/>
            <person name="Oberbeckmann S."/>
            <person name="Bunk B."/>
            <person name="Jeske O."/>
            <person name="Meyerdierks A."/>
            <person name="Storesund J.E."/>
            <person name="Kallscheuer N."/>
            <person name="Luecker S."/>
            <person name="Lage O.M."/>
            <person name="Pohl T."/>
            <person name="Merkel B.J."/>
            <person name="Hornburger P."/>
            <person name="Mueller R.-W."/>
            <person name="Bruemmer F."/>
            <person name="Labrenz M."/>
            <person name="Spormann A.M."/>
            <person name="Op den Camp H."/>
            <person name="Overmann J."/>
            <person name="Amann R."/>
            <person name="Jetten M.S.M."/>
            <person name="Mascher T."/>
            <person name="Medema M.H."/>
            <person name="Devos D.P."/>
            <person name="Kaster A.-K."/>
            <person name="Ovreas L."/>
            <person name="Rohde M."/>
            <person name="Galperin M.Y."/>
            <person name="Jogler C."/>
        </authorList>
    </citation>
    <scope>NUCLEOTIDE SEQUENCE [LARGE SCALE GENOMIC DNA]</scope>
    <source>
        <strain evidence="2 3">Pan216</strain>
    </source>
</reference>
<evidence type="ECO:0000313" key="2">
    <source>
        <dbReference type="EMBL" id="QDU63196.1"/>
    </source>
</evidence>
<name>A0A518B893_9BACT</name>
<dbReference type="KEGG" id="knv:Pan216_40710"/>
<sequence>MSRTTHPEDWQGVPPTVLRIRQMPRTHRRAGRVLRAWGRALFLPVAGMIAAAPLISLAAMVVWHVISPPMSFSVPLNARASELTLPTRLSRSHPAIISQVVSLEEVETINPPVNLDPVYTLPVPLAGAPARPGR</sequence>
<dbReference type="RefSeq" id="WP_145260474.1">
    <property type="nucleotide sequence ID" value="NZ_CP036279.1"/>
</dbReference>
<keyword evidence="1" id="KW-0472">Membrane</keyword>
<feature type="transmembrane region" description="Helical" evidence="1">
    <location>
        <begin position="41"/>
        <end position="66"/>
    </location>
</feature>
<dbReference type="AlphaFoldDB" id="A0A518B893"/>
<keyword evidence="1" id="KW-1133">Transmembrane helix</keyword>
<keyword evidence="3" id="KW-1185">Reference proteome</keyword>
<keyword evidence="1" id="KW-0812">Transmembrane</keyword>
<protein>
    <submittedName>
        <fullName evidence="2">Uncharacterized protein</fullName>
    </submittedName>
</protein>
<evidence type="ECO:0000256" key="1">
    <source>
        <dbReference type="SAM" id="Phobius"/>
    </source>
</evidence>
<accession>A0A518B893</accession>
<gene>
    <name evidence="2" type="ORF">Pan216_40710</name>
</gene>